<proteinExistence type="predicted"/>
<organism evidence="1">
    <name type="scientific">uncultured Caudovirales phage</name>
    <dbReference type="NCBI Taxonomy" id="2100421"/>
    <lineage>
        <taxon>Viruses</taxon>
        <taxon>Duplodnaviria</taxon>
        <taxon>Heunggongvirae</taxon>
        <taxon>Uroviricota</taxon>
        <taxon>Caudoviricetes</taxon>
        <taxon>Peduoviridae</taxon>
        <taxon>Maltschvirus</taxon>
        <taxon>Maltschvirus maltsch</taxon>
    </lineage>
</organism>
<name>A0A6J5QC88_9CAUD</name>
<gene>
    <name evidence="1" type="ORF">UFOVP1038_8</name>
</gene>
<reference evidence="1" key="1">
    <citation type="submission" date="2020-05" db="EMBL/GenBank/DDBJ databases">
        <authorList>
            <person name="Chiriac C."/>
            <person name="Salcher M."/>
            <person name="Ghai R."/>
            <person name="Kavagutti S V."/>
        </authorList>
    </citation>
    <scope>NUCLEOTIDE SEQUENCE</scope>
</reference>
<dbReference type="EMBL" id="LR796988">
    <property type="protein sequence ID" value="CAB4180037.1"/>
    <property type="molecule type" value="Genomic_DNA"/>
</dbReference>
<evidence type="ECO:0000313" key="1">
    <source>
        <dbReference type="EMBL" id="CAB4180037.1"/>
    </source>
</evidence>
<protein>
    <submittedName>
        <fullName evidence="1">Uncharacterized protein</fullName>
    </submittedName>
</protein>
<accession>A0A6J5QC88</accession>
<sequence>MSDTKAEDLAFLIKTGQIKETETKAPTNKKDEE</sequence>